<protein>
    <recommendedName>
        <fullName evidence="11">GOLD domain-containing protein</fullName>
    </recommendedName>
</protein>
<evidence type="ECO:0000256" key="2">
    <source>
        <dbReference type="ARBA" id="ARBA00007104"/>
    </source>
</evidence>
<dbReference type="SUPFAM" id="SSF101576">
    <property type="entry name" value="Supernatant protein factor (SPF), C-terminal domain"/>
    <property type="match status" value="1"/>
</dbReference>
<dbReference type="PROSITE" id="PS50866">
    <property type="entry name" value="GOLD"/>
    <property type="match status" value="1"/>
</dbReference>
<evidence type="ECO:0000259" key="11">
    <source>
        <dbReference type="PROSITE" id="PS50866"/>
    </source>
</evidence>
<dbReference type="STRING" id="58919.A0A316Z8Q2"/>
<comment type="subcellular location">
    <subcellularLocation>
        <location evidence="7">Endomembrane system</location>
        <topology evidence="7">Single-pass membrane protein</topology>
    </subcellularLocation>
    <subcellularLocation>
        <location evidence="1 8">Membrane</location>
        <topology evidence="1 8">Single-pass type I membrane protein</topology>
    </subcellularLocation>
</comment>
<accession>A0A316Z8Q2</accession>
<evidence type="ECO:0000313" key="12">
    <source>
        <dbReference type="EMBL" id="PWN97979.1"/>
    </source>
</evidence>
<sequence length="217" mass="24577">MPTMLHVMTLLPLLFLALLPCIHGAALTTVLAPQERSCFYAWVDKAGEKVGFYFAVQSGGSFDIDYHIASPSDKVVLEGQKERQLDVVFTGNEVGEYAFCFENDMSNFNEKMIDFDITVESEPRLDAPLSGAALLTEHSAPLEDSIQKLDGQLTQVQRTQRYFRVWENRGFSTVRSTQSKLLWYSIIESLVVIGLSLGQVHLVRRMFEKGSTRRYRV</sequence>
<proteinExistence type="inferred from homology"/>
<dbReference type="GeneID" id="37270022"/>
<feature type="domain" description="GOLD" evidence="11">
    <location>
        <begin position="36"/>
        <end position="119"/>
    </location>
</feature>
<feature type="chain" id="PRO_5016238540" description="GOLD domain-containing protein" evidence="10">
    <location>
        <begin position="25"/>
        <end position="217"/>
    </location>
</feature>
<keyword evidence="5 9" id="KW-1133">Transmembrane helix</keyword>
<dbReference type="Proteomes" id="UP000245946">
    <property type="component" value="Unassembled WGS sequence"/>
</dbReference>
<keyword evidence="6 9" id="KW-0472">Membrane</keyword>
<keyword evidence="13" id="KW-1185">Reference proteome</keyword>
<reference evidence="12 13" key="1">
    <citation type="journal article" date="2018" name="Mol. Biol. Evol.">
        <title>Broad Genomic Sampling Reveals a Smut Pathogenic Ancestry of the Fungal Clade Ustilaginomycotina.</title>
        <authorList>
            <person name="Kijpornyongpan T."/>
            <person name="Mondo S.J."/>
            <person name="Barry K."/>
            <person name="Sandor L."/>
            <person name="Lee J."/>
            <person name="Lipzen A."/>
            <person name="Pangilinan J."/>
            <person name="LaButti K."/>
            <person name="Hainaut M."/>
            <person name="Henrissat B."/>
            <person name="Grigoriev I.V."/>
            <person name="Spatafora J.W."/>
            <person name="Aime M.C."/>
        </authorList>
    </citation>
    <scope>NUCLEOTIDE SEQUENCE [LARGE SCALE GENOMIC DNA]</scope>
    <source>
        <strain evidence="12 13">MCA 4186</strain>
    </source>
</reference>
<evidence type="ECO:0000256" key="7">
    <source>
        <dbReference type="ARBA" id="ARBA00037847"/>
    </source>
</evidence>
<keyword evidence="4 10" id="KW-0732">Signal</keyword>
<dbReference type="GO" id="GO:0016020">
    <property type="term" value="C:membrane"/>
    <property type="evidence" value="ECO:0007669"/>
    <property type="project" value="UniProtKB-SubCell"/>
</dbReference>
<dbReference type="InterPro" id="IPR036598">
    <property type="entry name" value="GOLD_dom_sf"/>
</dbReference>
<comment type="similarity">
    <text evidence="2 8">Belongs to the EMP24/GP25L family.</text>
</comment>
<keyword evidence="3 8" id="KW-0812">Transmembrane</keyword>
<dbReference type="EMBL" id="KZ819293">
    <property type="protein sequence ID" value="PWN97979.1"/>
    <property type="molecule type" value="Genomic_DNA"/>
</dbReference>
<evidence type="ECO:0000313" key="13">
    <source>
        <dbReference type="Proteomes" id="UP000245946"/>
    </source>
</evidence>
<evidence type="ECO:0000256" key="10">
    <source>
        <dbReference type="SAM" id="SignalP"/>
    </source>
</evidence>
<evidence type="ECO:0000256" key="5">
    <source>
        <dbReference type="ARBA" id="ARBA00022989"/>
    </source>
</evidence>
<evidence type="ECO:0000256" key="1">
    <source>
        <dbReference type="ARBA" id="ARBA00004479"/>
    </source>
</evidence>
<dbReference type="Pfam" id="PF01105">
    <property type="entry name" value="EMP24_GP25L"/>
    <property type="match status" value="1"/>
</dbReference>
<dbReference type="PANTHER" id="PTHR22811">
    <property type="entry name" value="TRANSMEMBRANE EMP24 DOMAIN-CONTAINING PROTEIN"/>
    <property type="match status" value="1"/>
</dbReference>
<dbReference type="OrthoDB" id="1929172at2759"/>
<dbReference type="InterPro" id="IPR015720">
    <property type="entry name" value="Emp24-like"/>
</dbReference>
<evidence type="ECO:0000256" key="6">
    <source>
        <dbReference type="ARBA" id="ARBA00023136"/>
    </source>
</evidence>
<evidence type="ECO:0000256" key="3">
    <source>
        <dbReference type="ARBA" id="ARBA00022692"/>
    </source>
</evidence>
<dbReference type="RefSeq" id="XP_025598258.1">
    <property type="nucleotide sequence ID" value="XM_025742478.1"/>
</dbReference>
<dbReference type="InterPro" id="IPR009038">
    <property type="entry name" value="GOLD_dom"/>
</dbReference>
<evidence type="ECO:0000256" key="4">
    <source>
        <dbReference type="ARBA" id="ARBA00022729"/>
    </source>
</evidence>
<dbReference type="SMART" id="SM01190">
    <property type="entry name" value="EMP24_GP25L"/>
    <property type="match status" value="1"/>
</dbReference>
<evidence type="ECO:0000256" key="9">
    <source>
        <dbReference type="SAM" id="Phobius"/>
    </source>
</evidence>
<organism evidence="12 13">
    <name type="scientific">Tilletiopsis washingtonensis</name>
    <dbReference type="NCBI Taxonomy" id="58919"/>
    <lineage>
        <taxon>Eukaryota</taxon>
        <taxon>Fungi</taxon>
        <taxon>Dikarya</taxon>
        <taxon>Basidiomycota</taxon>
        <taxon>Ustilaginomycotina</taxon>
        <taxon>Exobasidiomycetes</taxon>
        <taxon>Entylomatales</taxon>
        <taxon>Entylomatales incertae sedis</taxon>
        <taxon>Tilletiopsis</taxon>
    </lineage>
</organism>
<feature type="transmembrane region" description="Helical" evidence="9">
    <location>
        <begin position="181"/>
        <end position="203"/>
    </location>
</feature>
<gene>
    <name evidence="12" type="ORF">FA09DRAFT_330137</name>
</gene>
<dbReference type="GO" id="GO:0012505">
    <property type="term" value="C:endomembrane system"/>
    <property type="evidence" value="ECO:0007669"/>
    <property type="project" value="UniProtKB-SubCell"/>
</dbReference>
<evidence type="ECO:0000256" key="8">
    <source>
        <dbReference type="RuleBase" id="RU003827"/>
    </source>
</evidence>
<dbReference type="AlphaFoldDB" id="A0A316Z8Q2"/>
<feature type="signal peptide" evidence="10">
    <location>
        <begin position="1"/>
        <end position="24"/>
    </location>
</feature>
<name>A0A316Z8Q2_9BASI</name>